<comment type="caution">
    <text evidence="2">The sequence shown here is derived from an EMBL/GenBank/DDBJ whole genome shotgun (WGS) entry which is preliminary data.</text>
</comment>
<organism evidence="2 3">
    <name type="scientific">Paralimibaculum aggregatum</name>
    <dbReference type="NCBI Taxonomy" id="3036245"/>
    <lineage>
        <taxon>Bacteria</taxon>
        <taxon>Pseudomonadati</taxon>
        <taxon>Pseudomonadota</taxon>
        <taxon>Alphaproteobacteria</taxon>
        <taxon>Rhodobacterales</taxon>
        <taxon>Paracoccaceae</taxon>
        <taxon>Paralimibaculum</taxon>
    </lineage>
</organism>
<proteinExistence type="predicted"/>
<reference evidence="2 3" key="1">
    <citation type="submission" date="2023-04" db="EMBL/GenBank/DDBJ databases">
        <title>Marinoamorphus aggregata gen. nov., sp. Nov., isolate from tissue of brittle star Ophioplocus japonicus.</title>
        <authorList>
            <person name="Kawano K."/>
            <person name="Sawayama S."/>
            <person name="Nakagawa S."/>
        </authorList>
    </citation>
    <scope>NUCLEOTIDE SEQUENCE [LARGE SCALE GENOMIC DNA]</scope>
    <source>
        <strain evidence="2 3">NKW23</strain>
    </source>
</reference>
<evidence type="ECO:0000313" key="2">
    <source>
        <dbReference type="EMBL" id="GMG85162.1"/>
    </source>
</evidence>
<protein>
    <submittedName>
        <fullName evidence="2">Uncharacterized protein</fullName>
    </submittedName>
</protein>
<evidence type="ECO:0000313" key="3">
    <source>
        <dbReference type="Proteomes" id="UP001239909"/>
    </source>
</evidence>
<feature type="compositionally biased region" description="Basic and acidic residues" evidence="1">
    <location>
        <begin position="65"/>
        <end position="76"/>
    </location>
</feature>
<name>A0ABQ6LSW4_9RHOB</name>
<dbReference type="Proteomes" id="UP001239909">
    <property type="component" value="Unassembled WGS sequence"/>
</dbReference>
<sequence>MVVAGAGPCLGLGLVDQAAWAKRSRRGKAAAWREPRTRAAILSQRRKGLKDMTMISMRFRGRQRFRSDPPHSRRSDTLGMTGLRRHPKRGSPASYQLPADSSHG</sequence>
<dbReference type="EMBL" id="BSYI01000053">
    <property type="protein sequence ID" value="GMG85162.1"/>
    <property type="molecule type" value="Genomic_DNA"/>
</dbReference>
<feature type="region of interest" description="Disordered" evidence="1">
    <location>
        <begin position="61"/>
        <end position="104"/>
    </location>
</feature>
<evidence type="ECO:0000256" key="1">
    <source>
        <dbReference type="SAM" id="MobiDB-lite"/>
    </source>
</evidence>
<gene>
    <name evidence="2" type="ORF">LNKW23_43780</name>
</gene>
<keyword evidence="3" id="KW-1185">Reference proteome</keyword>
<accession>A0ABQ6LSW4</accession>